<keyword evidence="2" id="KW-0472">Membrane</keyword>
<feature type="region of interest" description="Disordered" evidence="1">
    <location>
        <begin position="137"/>
        <end position="255"/>
    </location>
</feature>
<evidence type="ECO:0000313" key="4">
    <source>
        <dbReference type="EMBL" id="MFC5751090.1"/>
    </source>
</evidence>
<comment type="caution">
    <text evidence="4">The sequence shown here is derived from an EMBL/GenBank/DDBJ whole genome shotgun (WGS) entry which is preliminary data.</text>
</comment>
<feature type="compositionally biased region" description="Basic residues" evidence="1">
    <location>
        <begin position="309"/>
        <end position="325"/>
    </location>
</feature>
<dbReference type="RefSeq" id="WP_378286964.1">
    <property type="nucleotide sequence ID" value="NZ_JBHSON010000063.1"/>
</dbReference>
<proteinExistence type="predicted"/>
<evidence type="ECO:0000256" key="2">
    <source>
        <dbReference type="SAM" id="Phobius"/>
    </source>
</evidence>
<reference evidence="5" key="1">
    <citation type="journal article" date="2019" name="Int. J. Syst. Evol. Microbiol.">
        <title>The Global Catalogue of Microorganisms (GCM) 10K type strain sequencing project: providing services to taxonomists for standard genome sequencing and annotation.</title>
        <authorList>
            <consortium name="The Broad Institute Genomics Platform"/>
            <consortium name="The Broad Institute Genome Sequencing Center for Infectious Disease"/>
            <person name="Wu L."/>
            <person name="Ma J."/>
        </authorList>
    </citation>
    <scope>NUCLEOTIDE SEQUENCE [LARGE SCALE GENOMIC DNA]</scope>
    <source>
        <strain evidence="5">KCTC 42087</strain>
    </source>
</reference>
<keyword evidence="2" id="KW-1133">Transmembrane helix</keyword>
<organism evidence="4 5">
    <name type="scientific">Actinomadura rugatobispora</name>
    <dbReference type="NCBI Taxonomy" id="1994"/>
    <lineage>
        <taxon>Bacteria</taxon>
        <taxon>Bacillati</taxon>
        <taxon>Actinomycetota</taxon>
        <taxon>Actinomycetes</taxon>
        <taxon>Streptosporangiales</taxon>
        <taxon>Thermomonosporaceae</taxon>
        <taxon>Actinomadura</taxon>
    </lineage>
</organism>
<protein>
    <submittedName>
        <fullName evidence="4">Uncharacterized protein</fullName>
    </submittedName>
</protein>
<feature type="chain" id="PRO_5045299159" evidence="3">
    <location>
        <begin position="30"/>
        <end position="325"/>
    </location>
</feature>
<keyword evidence="5" id="KW-1185">Reference proteome</keyword>
<evidence type="ECO:0000313" key="5">
    <source>
        <dbReference type="Proteomes" id="UP001596074"/>
    </source>
</evidence>
<dbReference type="EMBL" id="JBHSON010000063">
    <property type="protein sequence ID" value="MFC5751090.1"/>
    <property type="molecule type" value="Genomic_DNA"/>
</dbReference>
<evidence type="ECO:0000256" key="1">
    <source>
        <dbReference type="SAM" id="MobiDB-lite"/>
    </source>
</evidence>
<feature type="region of interest" description="Disordered" evidence="1">
    <location>
        <begin position="301"/>
        <end position="325"/>
    </location>
</feature>
<keyword evidence="2" id="KW-0812">Transmembrane</keyword>
<gene>
    <name evidence="4" type="ORF">ACFPZN_36210</name>
</gene>
<feature type="compositionally biased region" description="Low complexity" evidence="1">
    <location>
        <begin position="148"/>
        <end position="157"/>
    </location>
</feature>
<sequence>MLPRSTGKPVFIGLGTAAILAVGAAQVQAAAPEDDLKPALEVVLDAAKEARAGTIVELPASVKAVNGDAEVVKVTSLTAVAEPATGVDINLKGACVPSCDLTPKLTPADDGQVIPLTSVTVPKDITKTTKVTVTFTVDSSTTEEKVATSTVTYTPVSTPTPTPTKTPTKKPTPTKTPKPTPTPTKSSDKDDDDNDSGGSSGSGSGSSYAPPTPNGSFNTPSAPASPQVALPPIAPPSPSVAPQTAPTPESRLRNNTAPVAQDLTFERMASTQIAWLAALLVAFSLLMTQLRLGRRRTVPVSARTARAAGRSKGHHRRPRRGLFGK</sequence>
<dbReference type="Proteomes" id="UP001596074">
    <property type="component" value="Unassembled WGS sequence"/>
</dbReference>
<name>A0ABW1A6A9_9ACTN</name>
<keyword evidence="3" id="KW-0732">Signal</keyword>
<evidence type="ECO:0000256" key="3">
    <source>
        <dbReference type="SAM" id="SignalP"/>
    </source>
</evidence>
<feature type="signal peptide" evidence="3">
    <location>
        <begin position="1"/>
        <end position="29"/>
    </location>
</feature>
<feature type="compositionally biased region" description="Polar residues" evidence="1">
    <location>
        <begin position="214"/>
        <end position="224"/>
    </location>
</feature>
<feature type="transmembrane region" description="Helical" evidence="2">
    <location>
        <begin position="273"/>
        <end position="293"/>
    </location>
</feature>
<accession>A0ABW1A6A9</accession>